<organism evidence="2 3">
    <name type="scientific">Pseudocercospora musae</name>
    <dbReference type="NCBI Taxonomy" id="113226"/>
    <lineage>
        <taxon>Eukaryota</taxon>
        <taxon>Fungi</taxon>
        <taxon>Dikarya</taxon>
        <taxon>Ascomycota</taxon>
        <taxon>Pezizomycotina</taxon>
        <taxon>Dothideomycetes</taxon>
        <taxon>Dothideomycetidae</taxon>
        <taxon>Mycosphaerellales</taxon>
        <taxon>Mycosphaerellaceae</taxon>
        <taxon>Pseudocercospora</taxon>
    </lineage>
</organism>
<keyword evidence="3" id="KW-1185">Reference proteome</keyword>
<accession>A0A139ISE7</accession>
<name>A0A139ISE7_9PEZI</name>
<evidence type="ECO:0000313" key="2">
    <source>
        <dbReference type="EMBL" id="KXT17681.1"/>
    </source>
</evidence>
<proteinExistence type="predicted"/>
<comment type="caution">
    <text evidence="2">The sequence shown here is derived from an EMBL/GenBank/DDBJ whole genome shotgun (WGS) entry which is preliminary data.</text>
</comment>
<feature type="compositionally biased region" description="Polar residues" evidence="1">
    <location>
        <begin position="191"/>
        <end position="205"/>
    </location>
</feature>
<feature type="compositionally biased region" description="Basic and acidic residues" evidence="1">
    <location>
        <begin position="214"/>
        <end position="226"/>
    </location>
</feature>
<feature type="compositionally biased region" description="Polar residues" evidence="1">
    <location>
        <begin position="238"/>
        <end position="250"/>
    </location>
</feature>
<dbReference type="EMBL" id="LFZO01000016">
    <property type="protein sequence ID" value="KXT17681.1"/>
    <property type="molecule type" value="Genomic_DNA"/>
</dbReference>
<protein>
    <submittedName>
        <fullName evidence="2">Uncharacterized protein</fullName>
    </submittedName>
</protein>
<reference evidence="2 3" key="1">
    <citation type="submission" date="2015-07" db="EMBL/GenBank/DDBJ databases">
        <title>Comparative genomics of the Sigatoka disease complex on banana suggests a link between parallel evolutionary changes in Pseudocercospora fijiensis and Pseudocercospora eumusae and increased virulence on the banana host.</title>
        <authorList>
            <person name="Chang T.-C."/>
            <person name="Salvucci A."/>
            <person name="Crous P.W."/>
            <person name="Stergiopoulos I."/>
        </authorList>
    </citation>
    <scope>NUCLEOTIDE SEQUENCE [LARGE SCALE GENOMIC DNA]</scope>
    <source>
        <strain evidence="2 3">CBS 116634</strain>
    </source>
</reference>
<evidence type="ECO:0000313" key="3">
    <source>
        <dbReference type="Proteomes" id="UP000073492"/>
    </source>
</evidence>
<dbReference type="OrthoDB" id="3650187at2759"/>
<evidence type="ECO:0000256" key="1">
    <source>
        <dbReference type="SAM" id="MobiDB-lite"/>
    </source>
</evidence>
<gene>
    <name evidence="2" type="ORF">AC579_9050</name>
</gene>
<dbReference type="AlphaFoldDB" id="A0A139ISE7"/>
<dbReference type="Proteomes" id="UP000073492">
    <property type="component" value="Unassembled WGS sequence"/>
</dbReference>
<feature type="region of interest" description="Disordered" evidence="1">
    <location>
        <begin position="186"/>
        <end position="252"/>
    </location>
</feature>
<sequence length="388" mass="42357">MPPAIYTFGELINQIHILEQRPQYAWISFDTSEAPPQIAMLGMMTNLSLDEGILSRSQSERLRAQVNHLAVNIMARKVSMAPIPSAIQREATGAVQQHITKTKTRETARTVMPSVKMSAMATALFGSPLALQIYLIAHARKSDVQISNFGWPVASLSSSTHQSSSEQESGKPNENAALIARKEVVVPPGPNQATTPPSGKATSVSYKAVGRGLYRREVTTREESPRRQLSMDIDDQELSTSAGDSGQSKAKPNLSIARKLQEIRQEPKRFALSAATACAVSQSRNDRFRGTSECFEYPPSKGSNGTTQFWAGQAGDGRNMGSLVEERRDSAALVPLLTAPSTGECAWKYGVERRGSRQQSQAHSSLKGLACEVERRIRKESARKSGEE</sequence>